<dbReference type="PANTHER" id="PTHR43201:SF5">
    <property type="entry name" value="MEDIUM-CHAIN ACYL-COA LIGASE ACSF2, MITOCHONDRIAL"/>
    <property type="match status" value="1"/>
</dbReference>
<protein>
    <submittedName>
        <fullName evidence="5">2,3-dihydroxybenzoate-AMP ligase</fullName>
    </submittedName>
</protein>
<accession>A0A3B9KX39</accession>
<dbReference type="GO" id="GO:0006631">
    <property type="term" value="P:fatty acid metabolic process"/>
    <property type="evidence" value="ECO:0007669"/>
    <property type="project" value="TreeGrafter"/>
</dbReference>
<feature type="domain" description="AMP-dependent synthetase/ligase" evidence="3">
    <location>
        <begin position="33"/>
        <end position="417"/>
    </location>
</feature>
<comment type="caution">
    <text evidence="5">The sequence shown here is derived from an EMBL/GenBank/DDBJ whole genome shotgun (WGS) entry which is preliminary data.</text>
</comment>
<feature type="domain" description="AMP-binding enzyme C-terminal" evidence="4">
    <location>
        <begin position="471"/>
        <end position="547"/>
    </location>
</feature>
<dbReference type="EMBL" id="DMBR01000053">
    <property type="protein sequence ID" value="HAE93272.1"/>
    <property type="molecule type" value="Genomic_DNA"/>
</dbReference>
<evidence type="ECO:0000259" key="3">
    <source>
        <dbReference type="Pfam" id="PF00501"/>
    </source>
</evidence>
<evidence type="ECO:0000313" key="6">
    <source>
        <dbReference type="Proteomes" id="UP000259173"/>
    </source>
</evidence>
<dbReference type="InterPro" id="IPR025110">
    <property type="entry name" value="AMP-bd_C"/>
</dbReference>
<dbReference type="Gene3D" id="3.30.300.30">
    <property type="match status" value="1"/>
</dbReference>
<evidence type="ECO:0000256" key="1">
    <source>
        <dbReference type="ARBA" id="ARBA00006432"/>
    </source>
</evidence>
<reference evidence="5 6" key="1">
    <citation type="journal article" date="2018" name="Nat. Biotechnol.">
        <title>A standardized bacterial taxonomy based on genome phylogeny substantially revises the tree of life.</title>
        <authorList>
            <person name="Parks D.H."/>
            <person name="Chuvochina M."/>
            <person name="Waite D.W."/>
            <person name="Rinke C."/>
            <person name="Skarshewski A."/>
            <person name="Chaumeil P.A."/>
            <person name="Hugenholtz P."/>
        </authorList>
    </citation>
    <scope>NUCLEOTIDE SEQUENCE [LARGE SCALE GENOMIC DNA]</scope>
    <source>
        <strain evidence="5">UBA8557</strain>
    </source>
</reference>
<dbReference type="Proteomes" id="UP000259173">
    <property type="component" value="Unassembled WGS sequence"/>
</dbReference>
<gene>
    <name evidence="5" type="ORF">DCG65_01840</name>
</gene>
<sequence length="560" mass="61298">MQITPQARLDEYRSRGWWGKRTIDDLLKEAVSSCGDQLALVDPSNRVLLLGDEPQRLTFHEVDQSVDAMAKAFVSAGVGRDDVVLTQLPNIVEGVLAFLACARIGAILSPVAMAFRKHELTSVIKQLEPSLVLTVRDFHGCDHAKQMKELSDQGVYDGPVICVGEGEIFQSLESAQSAAVNVQLADPELHSGEVATICWTSGTEADPKGVPRHHAHWVFNGECMVEAAMLGEGDRILNPFPLINIAAFGGMVVPWLLCRGCLVQHHPFDLAIFLQQFQAEGINYTVAPPAILTMLLKKPELLNGIDFGQVKCIASGSAPLPPFMVKAWQEQYSVSIMNVFGSNEGCSLISTPVVVGDPEMRAALFPRFGVPGLEWEMDFPKRIRTRLVDLETGEDISGPGMPGELRIDGAMVFDGYWNNAELTAQAFDDQGYFKTGDLFEISTAEGGRFYQFVGRSKEIIIRGGVNISPAELDSLIESHPAVKEAACAAYPDDRLGERVCAVVVTQPDADIDLEILVDFLKSKEISVYKLPEKLIVVPSLPRNPLGKVLRRDLSEIASRD</sequence>
<keyword evidence="2 5" id="KW-0436">Ligase</keyword>
<dbReference type="CDD" id="cd04433">
    <property type="entry name" value="AFD_class_I"/>
    <property type="match status" value="1"/>
</dbReference>
<organism evidence="5 6">
    <name type="scientific">Hyphomonas atlantica</name>
    <dbReference type="NCBI Taxonomy" id="1280948"/>
    <lineage>
        <taxon>Bacteria</taxon>
        <taxon>Pseudomonadati</taxon>
        <taxon>Pseudomonadota</taxon>
        <taxon>Alphaproteobacteria</taxon>
        <taxon>Hyphomonadales</taxon>
        <taxon>Hyphomonadaceae</taxon>
        <taxon>Hyphomonas</taxon>
    </lineage>
</organism>
<dbReference type="GO" id="GO:0031956">
    <property type="term" value="F:medium-chain fatty acid-CoA ligase activity"/>
    <property type="evidence" value="ECO:0007669"/>
    <property type="project" value="TreeGrafter"/>
</dbReference>
<dbReference type="PANTHER" id="PTHR43201">
    <property type="entry name" value="ACYL-COA SYNTHETASE"/>
    <property type="match status" value="1"/>
</dbReference>
<dbReference type="AlphaFoldDB" id="A0A3B9KX39"/>
<dbReference type="InterPro" id="IPR045851">
    <property type="entry name" value="AMP-bd_C_sf"/>
</dbReference>
<dbReference type="Pfam" id="PF13193">
    <property type="entry name" value="AMP-binding_C"/>
    <property type="match status" value="1"/>
</dbReference>
<dbReference type="Gene3D" id="3.40.50.12780">
    <property type="entry name" value="N-terminal domain of ligase-like"/>
    <property type="match status" value="1"/>
</dbReference>
<proteinExistence type="inferred from homology"/>
<dbReference type="InterPro" id="IPR000873">
    <property type="entry name" value="AMP-dep_synth/lig_dom"/>
</dbReference>
<dbReference type="Pfam" id="PF00501">
    <property type="entry name" value="AMP-binding"/>
    <property type="match status" value="1"/>
</dbReference>
<name>A0A3B9KX39_9PROT</name>
<dbReference type="SUPFAM" id="SSF56801">
    <property type="entry name" value="Acetyl-CoA synthetase-like"/>
    <property type="match status" value="1"/>
</dbReference>
<evidence type="ECO:0000256" key="2">
    <source>
        <dbReference type="ARBA" id="ARBA00022598"/>
    </source>
</evidence>
<dbReference type="InterPro" id="IPR042099">
    <property type="entry name" value="ANL_N_sf"/>
</dbReference>
<evidence type="ECO:0000259" key="4">
    <source>
        <dbReference type="Pfam" id="PF13193"/>
    </source>
</evidence>
<comment type="similarity">
    <text evidence="1">Belongs to the ATP-dependent AMP-binding enzyme family.</text>
</comment>
<evidence type="ECO:0000313" key="5">
    <source>
        <dbReference type="EMBL" id="HAE93272.1"/>
    </source>
</evidence>